<evidence type="ECO:0000313" key="2">
    <source>
        <dbReference type="EMBL" id="NDV30062.1"/>
    </source>
</evidence>
<sequence length="661" mass="75506">MDIEPSGDPDFGDDEVLQTIDVYLNHQASGDICFFQYPLRPPWRPYDPVLRQETRIKPHSQVIEIDYGIPAEQLGSAVDDDNMREHHTIRSTTVDLKTNYAIGLYKDNKLHITPLKYIYQMRPDFSYIDDAEEKRRKAAEKKADKPEAEEVKVVSVQARQETEHARMLREKSWAFLKAKEESEQWRYLTTYDRETSETTEVFESLVTPSELFETFQVPFNVTKEKYLSVLNPPPAVINYGDDIEPDIKPVKPFFEIKQLSLADQVCEILKNAHIVTYTELKNLLLGDSPTIPEEQNLVGALAKFAVLIRGTWILKSAYIPMKTDRYGAIRNYILVTFALDSEFVSPRELSITISVDPTLLMNIMEPFCTATPGLGWHLRKGPDTEFLNYNLKLGKDYQKIYLHSWQKNRPSIIEEVNKSKDQVEHKDEDDKKSKARQVTKASLAVAFSELRKPEEKELLNFVFSLLEEYGLMNMTNINQKVLEAEKNKKFKELKKEQISTDLIHRILNKCTTVINSYYLLQTTGDSEADKYREFVISLYEKQPSYTKQEIDDACLAKFNQKMSIKTFAKVMRQLAYFKNTRWTFKAAPTAEVPNPTPSPSPAPTTPTPTTETTTSSTPGRGRVPPGRAGRTPTGRAPPAGRGAPGRAAPQSNVIVKQEPKE</sequence>
<feature type="region of interest" description="Disordered" evidence="1">
    <location>
        <begin position="588"/>
        <end position="661"/>
    </location>
</feature>
<feature type="compositionally biased region" description="Pro residues" evidence="1">
    <location>
        <begin position="594"/>
        <end position="606"/>
    </location>
</feature>
<dbReference type="EMBL" id="GIBP01001093">
    <property type="protein sequence ID" value="NDV30062.1"/>
    <property type="molecule type" value="Transcribed_RNA"/>
</dbReference>
<name>A0A6B2KZC2_9EUKA</name>
<feature type="compositionally biased region" description="Low complexity" evidence="1">
    <location>
        <begin position="607"/>
        <end position="649"/>
    </location>
</feature>
<dbReference type="Pfam" id="PF04801">
    <property type="entry name" value="RPC5"/>
    <property type="match status" value="1"/>
</dbReference>
<organism evidence="2">
    <name type="scientific">Arcella intermedia</name>
    <dbReference type="NCBI Taxonomy" id="1963864"/>
    <lineage>
        <taxon>Eukaryota</taxon>
        <taxon>Amoebozoa</taxon>
        <taxon>Tubulinea</taxon>
        <taxon>Elardia</taxon>
        <taxon>Arcellinida</taxon>
        <taxon>Sphaerothecina</taxon>
        <taxon>Arcellidae</taxon>
        <taxon>Arcella</taxon>
    </lineage>
</organism>
<dbReference type="GO" id="GO:0005666">
    <property type="term" value="C:RNA polymerase III complex"/>
    <property type="evidence" value="ECO:0007669"/>
    <property type="project" value="TreeGrafter"/>
</dbReference>
<evidence type="ECO:0000256" key="1">
    <source>
        <dbReference type="SAM" id="MobiDB-lite"/>
    </source>
</evidence>
<dbReference type="GO" id="GO:0042797">
    <property type="term" value="P:tRNA transcription by RNA polymerase III"/>
    <property type="evidence" value="ECO:0007669"/>
    <property type="project" value="TreeGrafter"/>
</dbReference>
<accession>A0A6B2KZC2</accession>
<feature type="region of interest" description="Disordered" evidence="1">
    <location>
        <begin position="416"/>
        <end position="435"/>
    </location>
</feature>
<protein>
    <recommendedName>
        <fullName evidence="3">DNA-directed RNA polymerase III subunit RPC5</fullName>
    </recommendedName>
</protein>
<dbReference type="PANTHER" id="PTHR12069">
    <property type="entry name" value="DNA-DIRECTED RNA POLYMERASES III 80 KDA POLYPEPTIDE RNA POLYMERASE III SUBUNIT 5"/>
    <property type="match status" value="1"/>
</dbReference>
<evidence type="ECO:0008006" key="3">
    <source>
        <dbReference type="Google" id="ProtNLM"/>
    </source>
</evidence>
<feature type="compositionally biased region" description="Basic and acidic residues" evidence="1">
    <location>
        <begin position="416"/>
        <end position="432"/>
    </location>
</feature>
<dbReference type="InterPro" id="IPR006886">
    <property type="entry name" value="RNA_pol_III_Rpc5"/>
</dbReference>
<reference evidence="2" key="1">
    <citation type="journal article" date="2020" name="J. Eukaryot. Microbiol.">
        <title>De novo Sequencing, Assembly and Annotation of the Transcriptome for the Free-Living Testate Amoeba Arcella intermedia.</title>
        <authorList>
            <person name="Ribeiro G.M."/>
            <person name="Porfirio-Sousa A.L."/>
            <person name="Maurer-Alcala X.X."/>
            <person name="Katz L.A."/>
            <person name="Lahr D.J.G."/>
        </authorList>
    </citation>
    <scope>NUCLEOTIDE SEQUENCE</scope>
</reference>
<proteinExistence type="predicted"/>
<dbReference type="PANTHER" id="PTHR12069:SF0">
    <property type="entry name" value="DNA-DIRECTED RNA POLYMERASE III SUBUNIT RPC5"/>
    <property type="match status" value="1"/>
</dbReference>
<dbReference type="AlphaFoldDB" id="A0A6B2KZC2"/>